<gene>
    <name evidence="1" type="ORF">ALMOND_2B014634</name>
</gene>
<dbReference type="Gramene" id="VVA26871">
    <property type="protein sequence ID" value="VVA26871"/>
    <property type="gene ID" value="Prudul26B014634"/>
</dbReference>
<proteinExistence type="predicted"/>
<name>A0A5E4FJG0_PRUDU</name>
<dbReference type="InParanoid" id="A0A5E4FJG0"/>
<evidence type="ECO:0000313" key="2">
    <source>
        <dbReference type="Proteomes" id="UP000327085"/>
    </source>
</evidence>
<accession>A0A5E4FJG0</accession>
<dbReference type="Proteomes" id="UP000327085">
    <property type="component" value="Chromosome 2"/>
</dbReference>
<organism evidence="1 2">
    <name type="scientific">Prunus dulcis</name>
    <name type="common">Almond</name>
    <name type="synonym">Amygdalus dulcis</name>
    <dbReference type="NCBI Taxonomy" id="3755"/>
    <lineage>
        <taxon>Eukaryota</taxon>
        <taxon>Viridiplantae</taxon>
        <taxon>Streptophyta</taxon>
        <taxon>Embryophyta</taxon>
        <taxon>Tracheophyta</taxon>
        <taxon>Spermatophyta</taxon>
        <taxon>Magnoliopsida</taxon>
        <taxon>eudicotyledons</taxon>
        <taxon>Gunneridae</taxon>
        <taxon>Pentapetalae</taxon>
        <taxon>rosids</taxon>
        <taxon>fabids</taxon>
        <taxon>Rosales</taxon>
        <taxon>Rosaceae</taxon>
        <taxon>Amygdaloideae</taxon>
        <taxon>Amygdaleae</taxon>
        <taxon>Prunus</taxon>
    </lineage>
</organism>
<dbReference type="AlphaFoldDB" id="A0A5E4FJG0"/>
<evidence type="ECO:0000313" key="1">
    <source>
        <dbReference type="EMBL" id="VVA26871.1"/>
    </source>
</evidence>
<reference evidence="2" key="1">
    <citation type="journal article" date="2020" name="Plant J.">
        <title>Transposons played a major role in the diversification between the closely related almond and peach genomes: results from the almond genome sequence.</title>
        <authorList>
            <person name="Alioto T."/>
            <person name="Alexiou K.G."/>
            <person name="Bardil A."/>
            <person name="Barteri F."/>
            <person name="Castanera R."/>
            <person name="Cruz F."/>
            <person name="Dhingra A."/>
            <person name="Duval H."/>
            <person name="Fernandez I Marti A."/>
            <person name="Frias L."/>
            <person name="Galan B."/>
            <person name="Garcia J.L."/>
            <person name="Howad W."/>
            <person name="Gomez-Garrido J."/>
            <person name="Gut M."/>
            <person name="Julca I."/>
            <person name="Morata J."/>
            <person name="Puigdomenech P."/>
            <person name="Ribeca P."/>
            <person name="Rubio Cabetas M.J."/>
            <person name="Vlasova A."/>
            <person name="Wirthensohn M."/>
            <person name="Garcia-Mas J."/>
            <person name="Gabaldon T."/>
            <person name="Casacuberta J.M."/>
            <person name="Arus P."/>
        </authorList>
    </citation>
    <scope>NUCLEOTIDE SEQUENCE [LARGE SCALE GENOMIC DNA]</scope>
    <source>
        <strain evidence="2">cv. Texas</strain>
    </source>
</reference>
<dbReference type="EMBL" id="CABIKO010000112">
    <property type="protein sequence ID" value="VVA26871.1"/>
    <property type="molecule type" value="Genomic_DNA"/>
</dbReference>
<sequence length="109" mass="12592">MGKPSSMFFVLDKLLEPIDHARFAAVCKEWSCLAEVYNEEPYNPEVIVEKYPDEATVIPGGLRDRPNHVKTPLEKILDSYRQHDLCTMRLHPNRKCADDGRESKFGEEE</sequence>
<protein>
    <submittedName>
        <fullName evidence="1">PREDICTED: F-box</fullName>
    </submittedName>
</protein>